<accession>A0A8K1FFQ3</accession>
<dbReference type="InterPro" id="IPR025659">
    <property type="entry name" value="Tubby-like_C"/>
</dbReference>
<comment type="caution">
    <text evidence="2">The sequence shown here is derived from an EMBL/GenBank/DDBJ whole genome shotgun (WGS) entry which is preliminary data.</text>
</comment>
<gene>
    <name evidence="2" type="ORF">Poli38472_013361</name>
</gene>
<dbReference type="Pfam" id="PF04525">
    <property type="entry name" value="LOR"/>
    <property type="match status" value="1"/>
</dbReference>
<organism evidence="2 3">
    <name type="scientific">Pythium oligandrum</name>
    <name type="common">Mycoparasitic fungus</name>
    <dbReference type="NCBI Taxonomy" id="41045"/>
    <lineage>
        <taxon>Eukaryota</taxon>
        <taxon>Sar</taxon>
        <taxon>Stramenopiles</taxon>
        <taxon>Oomycota</taxon>
        <taxon>Peronosporomycetes</taxon>
        <taxon>Pythiales</taxon>
        <taxon>Pythiaceae</taxon>
        <taxon>Pythium</taxon>
    </lineage>
</organism>
<dbReference type="OrthoDB" id="101217at2759"/>
<keyword evidence="3" id="KW-1185">Reference proteome</keyword>
<sequence>MGSNVSSEQHQELLRAPVTEPATPVAGVNVRFLNPTTVNLHLKEKSWDDFTIRDVQTDELYFRIDAAMLSMSQRKALLDANHLPVAQLKRDPTSFITHHFEIFEDEACKRLLFLMQSEFSMFKSELSLNFRNRATGKRCQMGVQGDWRAHHAVLWVDVGDGNKTVVARVRRPTDTFRNLVLNHQDYYIQIAPNVDLALIVLVCVAIDESFKD</sequence>
<evidence type="ECO:0000256" key="1">
    <source>
        <dbReference type="ARBA" id="ARBA00005437"/>
    </source>
</evidence>
<dbReference type="Gene3D" id="2.40.160.200">
    <property type="entry name" value="LURP1-related"/>
    <property type="match status" value="1"/>
</dbReference>
<dbReference type="AlphaFoldDB" id="A0A8K1FFQ3"/>
<dbReference type="Proteomes" id="UP000794436">
    <property type="component" value="Unassembled WGS sequence"/>
</dbReference>
<protein>
    <submittedName>
        <fullName evidence="2">Uncharacterized protein</fullName>
    </submittedName>
</protein>
<proteinExistence type="inferred from homology"/>
<name>A0A8K1FFQ3_PYTOL</name>
<evidence type="ECO:0000313" key="2">
    <source>
        <dbReference type="EMBL" id="TMW57887.1"/>
    </source>
</evidence>
<comment type="similarity">
    <text evidence="1">Belongs to the LOR family.</text>
</comment>
<dbReference type="PANTHER" id="PTHR31087">
    <property type="match status" value="1"/>
</dbReference>
<dbReference type="SUPFAM" id="SSF54518">
    <property type="entry name" value="Tubby C-terminal domain-like"/>
    <property type="match status" value="1"/>
</dbReference>
<dbReference type="EMBL" id="SPLM01000113">
    <property type="protein sequence ID" value="TMW57887.1"/>
    <property type="molecule type" value="Genomic_DNA"/>
</dbReference>
<evidence type="ECO:0000313" key="3">
    <source>
        <dbReference type="Proteomes" id="UP000794436"/>
    </source>
</evidence>
<dbReference type="InterPro" id="IPR007612">
    <property type="entry name" value="LOR"/>
</dbReference>
<dbReference type="PANTHER" id="PTHR31087:SF161">
    <property type="entry name" value="TUBBY C 2 FAMILY PROTEIN"/>
    <property type="match status" value="1"/>
</dbReference>
<dbReference type="InterPro" id="IPR038595">
    <property type="entry name" value="LOR_sf"/>
</dbReference>
<reference evidence="2" key="1">
    <citation type="submission" date="2019-03" db="EMBL/GenBank/DDBJ databases">
        <title>Long read genome sequence of the mycoparasitic Pythium oligandrum ATCC 38472 isolated from sugarbeet rhizosphere.</title>
        <authorList>
            <person name="Gaulin E."/>
        </authorList>
    </citation>
    <scope>NUCLEOTIDE SEQUENCE</scope>
    <source>
        <strain evidence="2">ATCC 38472_TT</strain>
    </source>
</reference>